<evidence type="ECO:0000313" key="5">
    <source>
        <dbReference type="Proteomes" id="UP000564536"/>
    </source>
</evidence>
<dbReference type="EMBL" id="JAARRL010000040">
    <property type="protein sequence ID" value="MBC1502070.1"/>
    <property type="molecule type" value="Genomic_DNA"/>
</dbReference>
<evidence type="ECO:0000256" key="1">
    <source>
        <dbReference type="ARBA" id="ARBA00022741"/>
    </source>
</evidence>
<protein>
    <submittedName>
        <fullName evidence="4">ABC transporter ATP-binding protein</fullName>
    </submittedName>
</protein>
<keyword evidence="1" id="KW-0547">Nucleotide-binding</keyword>
<dbReference type="Proteomes" id="UP000564536">
    <property type="component" value="Unassembled WGS sequence"/>
</dbReference>
<dbReference type="SUPFAM" id="SSF52540">
    <property type="entry name" value="P-loop containing nucleoside triphosphate hydrolases"/>
    <property type="match status" value="1"/>
</dbReference>
<dbReference type="InterPro" id="IPR017871">
    <property type="entry name" value="ABC_transporter-like_CS"/>
</dbReference>
<dbReference type="InterPro" id="IPR003439">
    <property type="entry name" value="ABC_transporter-like_ATP-bd"/>
</dbReference>
<feature type="domain" description="ABC transporter" evidence="3">
    <location>
        <begin position="2"/>
        <end position="217"/>
    </location>
</feature>
<evidence type="ECO:0000256" key="2">
    <source>
        <dbReference type="ARBA" id="ARBA00022840"/>
    </source>
</evidence>
<gene>
    <name evidence="4" type="ORF">HB943_15820</name>
</gene>
<dbReference type="PANTHER" id="PTHR43158:SF7">
    <property type="entry name" value="ABC TRANSPORTER, ATP-BINDING PROTEIN"/>
    <property type="match status" value="1"/>
</dbReference>
<dbReference type="InterPro" id="IPR027417">
    <property type="entry name" value="P-loop_NTPase"/>
</dbReference>
<reference evidence="4 5" key="1">
    <citation type="submission" date="2020-03" db="EMBL/GenBank/DDBJ databases">
        <title>Soil Listeria distribution.</title>
        <authorList>
            <person name="Liao J."/>
            <person name="Wiedmann M."/>
        </authorList>
    </citation>
    <scope>NUCLEOTIDE SEQUENCE [LARGE SCALE GENOMIC DNA]</scope>
    <source>
        <strain evidence="4 5">FSL L7-1523</strain>
    </source>
</reference>
<name>A0A841ZA79_9LIST</name>
<evidence type="ECO:0000259" key="3">
    <source>
        <dbReference type="PROSITE" id="PS50893"/>
    </source>
</evidence>
<dbReference type="RefSeq" id="WP_185427547.1">
    <property type="nucleotide sequence ID" value="NZ_JAARRL010000040.1"/>
</dbReference>
<dbReference type="Pfam" id="PF00005">
    <property type="entry name" value="ABC_tran"/>
    <property type="match status" value="1"/>
</dbReference>
<dbReference type="PROSITE" id="PS50893">
    <property type="entry name" value="ABC_TRANSPORTER_2"/>
    <property type="match status" value="1"/>
</dbReference>
<sequence>MLKVENLTMVARETLLEGMNAEFVGGYAYGIVATNGSGKTTLLRILAGLTKAQSGSVYLTDNGKRLDLITTRKKLFYYETSDWLDGHLSGLDYLEFVNSGWADNNGNIDEIIQYWDLAEFVKLPIRKYSLGMKQKIILAMYAVSDTDYWLMDEPMNGLDEANQKRFIKSIDKARKQGKCIVFSLHQNDVLHNISDRVHYIANKKWSDTNNETAKIIL</sequence>
<dbReference type="PROSITE" id="PS00211">
    <property type="entry name" value="ABC_TRANSPORTER_1"/>
    <property type="match status" value="1"/>
</dbReference>
<dbReference type="GO" id="GO:0016887">
    <property type="term" value="F:ATP hydrolysis activity"/>
    <property type="evidence" value="ECO:0007669"/>
    <property type="project" value="InterPro"/>
</dbReference>
<accession>A0A841ZA79</accession>
<proteinExistence type="predicted"/>
<keyword evidence="2 4" id="KW-0067">ATP-binding</keyword>
<organism evidence="4 5">
    <name type="scientific">Listeria weihenstephanensis</name>
    <dbReference type="NCBI Taxonomy" id="1006155"/>
    <lineage>
        <taxon>Bacteria</taxon>
        <taxon>Bacillati</taxon>
        <taxon>Bacillota</taxon>
        <taxon>Bacilli</taxon>
        <taxon>Bacillales</taxon>
        <taxon>Listeriaceae</taxon>
        <taxon>Listeria</taxon>
    </lineage>
</organism>
<dbReference type="Gene3D" id="3.40.50.300">
    <property type="entry name" value="P-loop containing nucleotide triphosphate hydrolases"/>
    <property type="match status" value="1"/>
</dbReference>
<dbReference type="InterPro" id="IPR003593">
    <property type="entry name" value="AAA+_ATPase"/>
</dbReference>
<dbReference type="PANTHER" id="PTHR43158">
    <property type="entry name" value="SKFA PEPTIDE EXPORT ATP-BINDING PROTEIN SKFE"/>
    <property type="match status" value="1"/>
</dbReference>
<evidence type="ECO:0000313" key="4">
    <source>
        <dbReference type="EMBL" id="MBC1502070.1"/>
    </source>
</evidence>
<dbReference type="GO" id="GO:0005524">
    <property type="term" value="F:ATP binding"/>
    <property type="evidence" value="ECO:0007669"/>
    <property type="project" value="UniProtKB-KW"/>
</dbReference>
<comment type="caution">
    <text evidence="4">The sequence shown here is derived from an EMBL/GenBank/DDBJ whole genome shotgun (WGS) entry which is preliminary data.</text>
</comment>
<dbReference type="SMART" id="SM00382">
    <property type="entry name" value="AAA"/>
    <property type="match status" value="1"/>
</dbReference>
<dbReference type="AlphaFoldDB" id="A0A841ZA79"/>